<evidence type="ECO:0008006" key="4">
    <source>
        <dbReference type="Google" id="ProtNLM"/>
    </source>
</evidence>
<accession>A0A7S0LNK5</accession>
<keyword evidence="1" id="KW-0472">Membrane</keyword>
<evidence type="ECO:0000256" key="1">
    <source>
        <dbReference type="SAM" id="Phobius"/>
    </source>
</evidence>
<gene>
    <name evidence="3" type="ORF">CPEL01642_LOCUS21344</name>
</gene>
<proteinExistence type="predicted"/>
<keyword evidence="1" id="KW-1133">Transmembrane helix</keyword>
<protein>
    <recommendedName>
        <fullName evidence="4">Solute carrier family 40 protein</fullName>
    </recommendedName>
</protein>
<feature type="transmembrane region" description="Helical" evidence="1">
    <location>
        <begin position="74"/>
        <end position="95"/>
    </location>
</feature>
<evidence type="ECO:0000313" key="3">
    <source>
        <dbReference type="EMBL" id="CAD8617963.1"/>
    </source>
</evidence>
<organism evidence="3">
    <name type="scientific">Coccolithus braarudii</name>
    <dbReference type="NCBI Taxonomy" id="221442"/>
    <lineage>
        <taxon>Eukaryota</taxon>
        <taxon>Haptista</taxon>
        <taxon>Haptophyta</taxon>
        <taxon>Prymnesiophyceae</taxon>
        <taxon>Coccolithales</taxon>
        <taxon>Coccolithaceae</taxon>
        <taxon>Coccolithus</taxon>
    </lineage>
</organism>
<name>A0A7S0LNK5_9EUKA</name>
<feature type="chain" id="PRO_5031076191" description="Solute carrier family 40 protein" evidence="2">
    <location>
        <begin position="24"/>
        <end position="130"/>
    </location>
</feature>
<evidence type="ECO:0000256" key="2">
    <source>
        <dbReference type="SAM" id="SignalP"/>
    </source>
</evidence>
<dbReference type="InterPro" id="IPR036259">
    <property type="entry name" value="MFS_trans_sf"/>
</dbReference>
<keyword evidence="2" id="KW-0732">Signal</keyword>
<dbReference type="EMBL" id="HBEY01044527">
    <property type="protein sequence ID" value="CAD8617963.1"/>
    <property type="molecule type" value="Transcribed_RNA"/>
</dbReference>
<feature type="signal peptide" evidence="2">
    <location>
        <begin position="1"/>
        <end position="23"/>
    </location>
</feature>
<keyword evidence="1" id="KW-0812">Transmembrane</keyword>
<dbReference type="AlphaFoldDB" id="A0A7S0LNK5"/>
<dbReference type="SUPFAM" id="SSF103473">
    <property type="entry name" value="MFS general substrate transporter"/>
    <property type="match status" value="1"/>
</dbReference>
<reference evidence="3" key="1">
    <citation type="submission" date="2021-01" db="EMBL/GenBank/DDBJ databases">
        <authorList>
            <person name="Corre E."/>
            <person name="Pelletier E."/>
            <person name="Niang G."/>
            <person name="Scheremetjew M."/>
            <person name="Finn R."/>
            <person name="Kale V."/>
            <person name="Holt S."/>
            <person name="Cochrane G."/>
            <person name="Meng A."/>
            <person name="Brown T."/>
            <person name="Cohen L."/>
        </authorList>
    </citation>
    <scope>NUCLEOTIDE SEQUENCE</scope>
    <source>
        <strain evidence="3">PLY182g</strain>
    </source>
</reference>
<sequence>MHWRIPFATCAVSGLLLLGGITAFLDERPAPSRAALTARTRVVNSTGDGGSGAQPREPGVRVGDLLRKMRERSVFWLMIAACASYTPLVEFGTHVTSYLREMRTMDAGGSASDRDGFVCLASRLCERRYR</sequence>